<protein>
    <submittedName>
        <fullName evidence="5">ABC transporter ATP-binding protein</fullName>
    </submittedName>
</protein>
<dbReference type="EMBL" id="NVDG01000191">
    <property type="protein sequence ID" value="PFU34848.1"/>
    <property type="molecule type" value="Genomic_DNA"/>
</dbReference>
<dbReference type="GO" id="GO:0003677">
    <property type="term" value="F:DNA binding"/>
    <property type="evidence" value="ECO:0007669"/>
    <property type="project" value="InterPro"/>
</dbReference>
<feature type="coiled-coil region" evidence="3">
    <location>
        <begin position="19"/>
        <end position="83"/>
    </location>
</feature>
<sequence>PVQKVVAQEKLNYLEEKERKKLERQRTRKIEELEQSILELEEEIATLEDQLCLPEIYADYEKASEITTKKQTLQEQLETCMAEWEELHV</sequence>
<comment type="caution">
    <text evidence="5">The sequence shown here is derived from an EMBL/GenBank/DDBJ whole genome shotgun (WGS) entry which is preliminary data.</text>
</comment>
<dbReference type="Pfam" id="PF16326">
    <property type="entry name" value="ABC_tran_CTD"/>
    <property type="match status" value="1"/>
</dbReference>
<dbReference type="Gene3D" id="1.10.287.380">
    <property type="entry name" value="Valyl-tRNA synthetase, C-terminal domain"/>
    <property type="match status" value="1"/>
</dbReference>
<feature type="domain" description="ABC transporter Uup C-terminal" evidence="4">
    <location>
        <begin position="21"/>
        <end position="87"/>
    </location>
</feature>
<evidence type="ECO:0000313" key="5">
    <source>
        <dbReference type="EMBL" id="PFU34848.1"/>
    </source>
</evidence>
<dbReference type="GO" id="GO:0005524">
    <property type="term" value="F:ATP binding"/>
    <property type="evidence" value="ECO:0007669"/>
    <property type="project" value="UniProtKB-KW"/>
</dbReference>
<keyword evidence="2 5" id="KW-0067">ATP-binding</keyword>
<dbReference type="InterPro" id="IPR037118">
    <property type="entry name" value="Val-tRNA_synth_C_sf"/>
</dbReference>
<proteinExistence type="predicted"/>
<evidence type="ECO:0000256" key="2">
    <source>
        <dbReference type="ARBA" id="ARBA00022840"/>
    </source>
</evidence>
<reference evidence="5 6" key="1">
    <citation type="submission" date="2017-09" db="EMBL/GenBank/DDBJ databases">
        <title>Large-scale bioinformatics analysis of Bacillus genomes uncovers conserved roles of natural products in bacterial physiology.</title>
        <authorList>
            <consortium name="Agbiome Team Llc"/>
            <person name="Bleich R.M."/>
            <person name="Grubbs K.J."/>
            <person name="Santa Maria K.C."/>
            <person name="Allen S.E."/>
            <person name="Farag S."/>
            <person name="Shank E.A."/>
            <person name="Bowers A."/>
        </authorList>
    </citation>
    <scope>NUCLEOTIDE SEQUENCE [LARGE SCALE GENOMIC DNA]</scope>
    <source>
        <strain evidence="5 6">AFS061806</strain>
    </source>
</reference>
<feature type="non-terminal residue" evidence="5">
    <location>
        <position position="1"/>
    </location>
</feature>
<name>A0A2B3TDF6_BACCE</name>
<keyword evidence="3" id="KW-0175">Coiled coil</keyword>
<dbReference type="FunFam" id="1.10.287.380:FF:000006">
    <property type="entry name" value="ABC transporter ATP-binding protein"/>
    <property type="match status" value="1"/>
</dbReference>
<evidence type="ECO:0000256" key="1">
    <source>
        <dbReference type="ARBA" id="ARBA00022741"/>
    </source>
</evidence>
<keyword evidence="1" id="KW-0547">Nucleotide-binding</keyword>
<dbReference type="InterPro" id="IPR032524">
    <property type="entry name" value="ABC_tran_C"/>
</dbReference>
<evidence type="ECO:0000259" key="4">
    <source>
        <dbReference type="Pfam" id="PF16326"/>
    </source>
</evidence>
<gene>
    <name evidence="5" type="ORF">COK86_30585</name>
</gene>
<evidence type="ECO:0000313" key="6">
    <source>
        <dbReference type="Proteomes" id="UP000224076"/>
    </source>
</evidence>
<organism evidence="5 6">
    <name type="scientific">Bacillus cereus</name>
    <dbReference type="NCBI Taxonomy" id="1396"/>
    <lineage>
        <taxon>Bacteria</taxon>
        <taxon>Bacillati</taxon>
        <taxon>Bacillota</taxon>
        <taxon>Bacilli</taxon>
        <taxon>Bacillales</taxon>
        <taxon>Bacillaceae</taxon>
        <taxon>Bacillus</taxon>
        <taxon>Bacillus cereus group</taxon>
    </lineage>
</organism>
<dbReference type="RefSeq" id="WP_257156090.1">
    <property type="nucleotide sequence ID" value="NZ_NVDG01000191.1"/>
</dbReference>
<dbReference type="Proteomes" id="UP000224076">
    <property type="component" value="Unassembled WGS sequence"/>
</dbReference>
<evidence type="ECO:0000256" key="3">
    <source>
        <dbReference type="SAM" id="Coils"/>
    </source>
</evidence>
<dbReference type="AlphaFoldDB" id="A0A2B3TDF6"/>
<accession>A0A2B3TDF6</accession>